<evidence type="ECO:0000256" key="4">
    <source>
        <dbReference type="ARBA" id="ARBA00023163"/>
    </source>
</evidence>
<dbReference type="AlphaFoldDB" id="A0A517R0J4"/>
<dbReference type="SUPFAM" id="SSF82679">
    <property type="entry name" value="N-utilization substance G protein NusG, N-terminal domain"/>
    <property type="match status" value="1"/>
</dbReference>
<dbReference type="InterPro" id="IPR047050">
    <property type="entry name" value="NGN"/>
</dbReference>
<dbReference type="CDD" id="cd09891">
    <property type="entry name" value="NGN_Bact_1"/>
    <property type="match status" value="1"/>
</dbReference>
<dbReference type="InterPro" id="IPR014722">
    <property type="entry name" value="Rib_uL2_dom2"/>
</dbReference>
<keyword evidence="3 5" id="KW-0805">Transcription regulation</keyword>
<dbReference type="SMART" id="SM00738">
    <property type="entry name" value="NGN"/>
    <property type="match status" value="1"/>
</dbReference>
<dbReference type="GO" id="GO:0005829">
    <property type="term" value="C:cytosol"/>
    <property type="evidence" value="ECO:0007669"/>
    <property type="project" value="TreeGrafter"/>
</dbReference>
<accession>A0A517R0J4</accession>
<evidence type="ECO:0000256" key="7">
    <source>
        <dbReference type="RuleBase" id="RU000538"/>
    </source>
</evidence>
<dbReference type="InterPro" id="IPR005824">
    <property type="entry name" value="KOW"/>
</dbReference>
<dbReference type="SUPFAM" id="SSF50104">
    <property type="entry name" value="Translation proteins SH3-like domain"/>
    <property type="match status" value="1"/>
</dbReference>
<sequence>MDETPDSGTTDEAAALQTEDVQTEVEQSSDSSEPSGSPESEMQWYVLKVTSNREKTVKQALEKRIKREGLEEFFGEVLIPTRKIVDSKGGKKRTLEEKVFPGYMMIQMILNDDSWYLVRDTTGVGDFTGAVGEPTPMRPEEVDRMLGRRRDEESGDAEPTKVKIDFSVGEIVKIKDGPFESFEGTIEGVDDVHGKVVVLIEIFGRPTETELDYWQVEKV</sequence>
<feature type="compositionally biased region" description="Low complexity" evidence="8">
    <location>
        <begin position="24"/>
        <end position="41"/>
    </location>
</feature>
<reference evidence="11 12" key="1">
    <citation type="submission" date="2019-02" db="EMBL/GenBank/DDBJ databases">
        <title>Deep-cultivation of Planctomycetes and their phenomic and genomic characterization uncovers novel biology.</title>
        <authorList>
            <person name="Wiegand S."/>
            <person name="Jogler M."/>
            <person name="Boedeker C."/>
            <person name="Pinto D."/>
            <person name="Vollmers J."/>
            <person name="Rivas-Marin E."/>
            <person name="Kohn T."/>
            <person name="Peeters S.H."/>
            <person name="Heuer A."/>
            <person name="Rast P."/>
            <person name="Oberbeckmann S."/>
            <person name="Bunk B."/>
            <person name="Jeske O."/>
            <person name="Meyerdierks A."/>
            <person name="Storesund J.E."/>
            <person name="Kallscheuer N."/>
            <person name="Luecker S."/>
            <person name="Lage O.M."/>
            <person name="Pohl T."/>
            <person name="Merkel B.J."/>
            <person name="Hornburger P."/>
            <person name="Mueller R.-W."/>
            <person name="Bruemmer F."/>
            <person name="Labrenz M."/>
            <person name="Spormann A.M."/>
            <person name="Op den Camp H."/>
            <person name="Overmann J."/>
            <person name="Amann R."/>
            <person name="Jetten M.S.M."/>
            <person name="Mascher T."/>
            <person name="Medema M.H."/>
            <person name="Devos D.P."/>
            <person name="Kaster A.-K."/>
            <person name="Ovreas L."/>
            <person name="Rohde M."/>
            <person name="Galperin M.Y."/>
            <person name="Jogler C."/>
        </authorList>
    </citation>
    <scope>NUCLEOTIDE SEQUENCE [LARGE SCALE GENOMIC DNA]</scope>
    <source>
        <strain evidence="11 12">Pan189</strain>
    </source>
</reference>
<dbReference type="HAMAP" id="MF_00948">
    <property type="entry name" value="NusG"/>
    <property type="match status" value="1"/>
</dbReference>
<evidence type="ECO:0000256" key="5">
    <source>
        <dbReference type="HAMAP-Rule" id="MF_00948"/>
    </source>
</evidence>
<keyword evidence="4 5" id="KW-0804">Transcription</keyword>
<feature type="domain" description="NusG-like N-terminal" evidence="9">
    <location>
        <begin position="41"/>
        <end position="149"/>
    </location>
</feature>
<dbReference type="InterPro" id="IPR006645">
    <property type="entry name" value="NGN-like_dom"/>
</dbReference>
<evidence type="ECO:0000259" key="9">
    <source>
        <dbReference type="SMART" id="SM00738"/>
    </source>
</evidence>
<keyword evidence="1 5" id="KW-0806">Transcription termination</keyword>
<feature type="region of interest" description="Disordered" evidence="8">
    <location>
        <begin position="1"/>
        <end position="41"/>
    </location>
</feature>
<dbReference type="GO" id="GO:0006353">
    <property type="term" value="P:DNA-templated transcription termination"/>
    <property type="evidence" value="ECO:0007669"/>
    <property type="project" value="UniProtKB-UniRule"/>
</dbReference>
<dbReference type="InterPro" id="IPR001062">
    <property type="entry name" value="Transcrpt_antiterm_NusG"/>
</dbReference>
<evidence type="ECO:0000313" key="11">
    <source>
        <dbReference type="EMBL" id="QDT37391.1"/>
    </source>
</evidence>
<dbReference type="GO" id="GO:0006354">
    <property type="term" value="P:DNA-templated transcription elongation"/>
    <property type="evidence" value="ECO:0007669"/>
    <property type="project" value="UniProtKB-UniRule"/>
</dbReference>
<dbReference type="Pfam" id="PF02357">
    <property type="entry name" value="NusG"/>
    <property type="match status" value="1"/>
</dbReference>
<dbReference type="PANTHER" id="PTHR30265:SF2">
    <property type="entry name" value="TRANSCRIPTION TERMINATION_ANTITERMINATION PROTEIN NUSG"/>
    <property type="match status" value="1"/>
</dbReference>
<keyword evidence="2 5" id="KW-0889">Transcription antitermination</keyword>
<comment type="function">
    <text evidence="5 7">Participates in transcription elongation, termination and antitermination.</text>
</comment>
<evidence type="ECO:0000313" key="12">
    <source>
        <dbReference type="Proteomes" id="UP000317318"/>
    </source>
</evidence>
<evidence type="ECO:0000259" key="10">
    <source>
        <dbReference type="SMART" id="SM00739"/>
    </source>
</evidence>
<dbReference type="PRINTS" id="PR00338">
    <property type="entry name" value="NUSGTNSCPFCT"/>
</dbReference>
<dbReference type="EMBL" id="CP036268">
    <property type="protein sequence ID" value="QDT37391.1"/>
    <property type="molecule type" value="Genomic_DNA"/>
</dbReference>
<dbReference type="SMART" id="SM00739">
    <property type="entry name" value="KOW"/>
    <property type="match status" value="1"/>
</dbReference>
<keyword evidence="12" id="KW-1185">Reference proteome</keyword>
<dbReference type="RefSeq" id="WP_310821254.1">
    <property type="nucleotide sequence ID" value="NZ_CP036268.1"/>
</dbReference>
<feature type="domain" description="KOW" evidence="10">
    <location>
        <begin position="165"/>
        <end position="192"/>
    </location>
</feature>
<gene>
    <name evidence="5" type="primary">nusG</name>
    <name evidence="11" type="ORF">Pan189_17700</name>
</gene>
<name>A0A517R0J4_9PLAN</name>
<dbReference type="InterPro" id="IPR036735">
    <property type="entry name" value="NGN_dom_sf"/>
</dbReference>
<comment type="similarity">
    <text evidence="5 7">Belongs to the NusG family.</text>
</comment>
<evidence type="ECO:0000256" key="6">
    <source>
        <dbReference type="NCBIfam" id="TIGR00922"/>
    </source>
</evidence>
<dbReference type="InterPro" id="IPR043425">
    <property type="entry name" value="NusG-like"/>
</dbReference>
<feature type="compositionally biased region" description="Polar residues" evidence="8">
    <location>
        <begin position="1"/>
        <end position="10"/>
    </location>
</feature>
<dbReference type="KEGG" id="svp:Pan189_17700"/>
<evidence type="ECO:0000256" key="2">
    <source>
        <dbReference type="ARBA" id="ARBA00022814"/>
    </source>
</evidence>
<dbReference type="Gene3D" id="3.30.70.940">
    <property type="entry name" value="NusG, N-terminal domain"/>
    <property type="match status" value="1"/>
</dbReference>
<organism evidence="11 12">
    <name type="scientific">Stratiformator vulcanicus</name>
    <dbReference type="NCBI Taxonomy" id="2527980"/>
    <lineage>
        <taxon>Bacteria</taxon>
        <taxon>Pseudomonadati</taxon>
        <taxon>Planctomycetota</taxon>
        <taxon>Planctomycetia</taxon>
        <taxon>Planctomycetales</taxon>
        <taxon>Planctomycetaceae</taxon>
        <taxon>Stratiformator</taxon>
    </lineage>
</organism>
<dbReference type="Gene3D" id="2.30.30.30">
    <property type="match status" value="1"/>
</dbReference>
<dbReference type="GO" id="GO:0032784">
    <property type="term" value="P:regulation of DNA-templated transcription elongation"/>
    <property type="evidence" value="ECO:0007669"/>
    <property type="project" value="InterPro"/>
</dbReference>
<dbReference type="PANTHER" id="PTHR30265">
    <property type="entry name" value="RHO-INTERACTING TRANSCRIPTION TERMINATION FACTOR NUSG"/>
    <property type="match status" value="1"/>
</dbReference>
<protein>
    <recommendedName>
        <fullName evidence="5 6">Transcription termination/antitermination protein NusG</fullName>
    </recommendedName>
</protein>
<dbReference type="InterPro" id="IPR008991">
    <property type="entry name" value="Translation_prot_SH3-like_sf"/>
</dbReference>
<evidence type="ECO:0000256" key="1">
    <source>
        <dbReference type="ARBA" id="ARBA00022472"/>
    </source>
</evidence>
<proteinExistence type="inferred from homology"/>
<dbReference type="Proteomes" id="UP000317318">
    <property type="component" value="Chromosome"/>
</dbReference>
<dbReference type="NCBIfam" id="TIGR00922">
    <property type="entry name" value="nusG"/>
    <property type="match status" value="1"/>
</dbReference>
<evidence type="ECO:0000256" key="3">
    <source>
        <dbReference type="ARBA" id="ARBA00023015"/>
    </source>
</evidence>
<dbReference type="CDD" id="cd06091">
    <property type="entry name" value="KOW_NusG"/>
    <property type="match status" value="1"/>
</dbReference>
<evidence type="ECO:0000256" key="8">
    <source>
        <dbReference type="SAM" id="MobiDB-lite"/>
    </source>
</evidence>
<dbReference type="GO" id="GO:0031564">
    <property type="term" value="P:transcription antitermination"/>
    <property type="evidence" value="ECO:0007669"/>
    <property type="project" value="UniProtKB-UniRule"/>
</dbReference>